<dbReference type="InterPro" id="IPR011009">
    <property type="entry name" value="Kinase-like_dom_sf"/>
</dbReference>
<dbReference type="Gene3D" id="1.10.510.10">
    <property type="entry name" value="Transferase(Phosphotransferase) domain 1"/>
    <property type="match status" value="1"/>
</dbReference>
<reference evidence="3 4" key="1">
    <citation type="submission" date="2016-02" db="EMBL/GenBank/DDBJ databases">
        <title>Genome analysis of coral dinoflagellate symbionts highlights evolutionary adaptations to a symbiotic lifestyle.</title>
        <authorList>
            <person name="Aranda M."/>
            <person name="Li Y."/>
            <person name="Liew Y.J."/>
            <person name="Baumgarten S."/>
            <person name="Simakov O."/>
            <person name="Wilson M."/>
            <person name="Piel J."/>
            <person name="Ashoor H."/>
            <person name="Bougouffa S."/>
            <person name="Bajic V.B."/>
            <person name="Ryu T."/>
            <person name="Ravasi T."/>
            <person name="Bayer T."/>
            <person name="Micklem G."/>
            <person name="Kim H."/>
            <person name="Bhak J."/>
            <person name="Lajeunesse T.C."/>
            <person name="Voolstra C.R."/>
        </authorList>
    </citation>
    <scope>NUCLEOTIDE SEQUENCE [LARGE SCALE GENOMIC DNA]</scope>
    <source>
        <strain evidence="3 4">CCMP2467</strain>
    </source>
</reference>
<sequence>MKALSIRWPCWRIVAEETLSFQSEDPSRHSLRGALWGACFNGYSSDVTVEGETLGVFKAVAERYALPIPALRLCARTSSSTSCRCVVGMACGMEEVKLATIHFDARRRLPSDVQSQEMASFTMDIADKLGTGACSVVYGLRLVDADSGDTEQSRPLAAKFLVHRDGCRDRHELPREAKMLMLASGNRYILKSFGLFEVDLDAQPKLRGFFAMTSSHKAPKTAIVETPPGRGFFLLEELCCCTLHDLVEHVSFKESEAAFALHSVLCGLMHLHALGIVHRDIKTANIMVSDGGLRVILGDFDLAACLPDGSAEMAWNCGTAGYLAPEVYGSHKGSKATDLFALGVVLYILLTKSQPFLHETPLLTELATRDGRLSIEPETLQMFRSHEACDLLLWLLEPRPEHRPEALEALESEWLCIREPESEGVRALVRQWSRPDSLEQNLATSETKNPDARNTHSVAHSSIKEQLRRTFTSPSSFLTRSSKKQARKERDSRIFRTTFASSARSALGSAAVAMGWRKRIKVKPVEEADEFDSVFIP</sequence>
<dbReference type="SMART" id="SM00220">
    <property type="entry name" value="S_TKc"/>
    <property type="match status" value="1"/>
</dbReference>
<dbReference type="SUPFAM" id="SSF56112">
    <property type="entry name" value="Protein kinase-like (PK-like)"/>
    <property type="match status" value="1"/>
</dbReference>
<dbReference type="PROSITE" id="PS00108">
    <property type="entry name" value="PROTEIN_KINASE_ST"/>
    <property type="match status" value="1"/>
</dbReference>
<gene>
    <name evidence="3" type="primary">STK33</name>
    <name evidence="3" type="ORF">AK812_SmicGene31657</name>
</gene>
<protein>
    <submittedName>
        <fullName evidence="3">Serine/threonine-protein kinase 33</fullName>
    </submittedName>
</protein>
<dbReference type="EMBL" id="LSRX01000877">
    <property type="protein sequence ID" value="OLP87159.1"/>
    <property type="molecule type" value="Genomic_DNA"/>
</dbReference>
<dbReference type="InterPro" id="IPR000719">
    <property type="entry name" value="Prot_kinase_dom"/>
</dbReference>
<dbReference type="PANTHER" id="PTHR24345">
    <property type="entry name" value="SERINE/THREONINE-PROTEIN KINASE PLK"/>
    <property type="match status" value="1"/>
</dbReference>
<dbReference type="InterPro" id="IPR008271">
    <property type="entry name" value="Ser/Thr_kinase_AS"/>
</dbReference>
<keyword evidence="3" id="KW-0808">Transferase</keyword>
<keyword evidence="4" id="KW-1185">Reference proteome</keyword>
<dbReference type="GO" id="GO:0005634">
    <property type="term" value="C:nucleus"/>
    <property type="evidence" value="ECO:0007669"/>
    <property type="project" value="TreeGrafter"/>
</dbReference>
<accession>A0A1Q9CW95</accession>
<evidence type="ECO:0000256" key="1">
    <source>
        <dbReference type="SAM" id="MobiDB-lite"/>
    </source>
</evidence>
<feature type="domain" description="Protein kinase" evidence="2">
    <location>
        <begin position="123"/>
        <end position="415"/>
    </location>
</feature>
<dbReference type="PROSITE" id="PS50011">
    <property type="entry name" value="PROTEIN_KINASE_DOM"/>
    <property type="match status" value="1"/>
</dbReference>
<dbReference type="GO" id="GO:0005524">
    <property type="term" value="F:ATP binding"/>
    <property type="evidence" value="ECO:0007669"/>
    <property type="project" value="InterPro"/>
</dbReference>
<proteinExistence type="predicted"/>
<evidence type="ECO:0000313" key="3">
    <source>
        <dbReference type="EMBL" id="OLP87159.1"/>
    </source>
</evidence>
<dbReference type="OrthoDB" id="4062651at2759"/>
<dbReference type="Pfam" id="PF00069">
    <property type="entry name" value="Pkinase"/>
    <property type="match status" value="1"/>
</dbReference>
<organism evidence="3 4">
    <name type="scientific">Symbiodinium microadriaticum</name>
    <name type="common">Dinoflagellate</name>
    <name type="synonym">Zooxanthella microadriatica</name>
    <dbReference type="NCBI Taxonomy" id="2951"/>
    <lineage>
        <taxon>Eukaryota</taxon>
        <taxon>Sar</taxon>
        <taxon>Alveolata</taxon>
        <taxon>Dinophyceae</taxon>
        <taxon>Suessiales</taxon>
        <taxon>Symbiodiniaceae</taxon>
        <taxon>Symbiodinium</taxon>
    </lineage>
</organism>
<dbReference type="Proteomes" id="UP000186817">
    <property type="component" value="Unassembled WGS sequence"/>
</dbReference>
<feature type="region of interest" description="Disordered" evidence="1">
    <location>
        <begin position="439"/>
        <end position="466"/>
    </location>
</feature>
<dbReference type="GO" id="GO:0004672">
    <property type="term" value="F:protein kinase activity"/>
    <property type="evidence" value="ECO:0007669"/>
    <property type="project" value="InterPro"/>
</dbReference>
<evidence type="ECO:0000313" key="4">
    <source>
        <dbReference type="Proteomes" id="UP000186817"/>
    </source>
</evidence>
<dbReference type="AlphaFoldDB" id="A0A1Q9CW95"/>
<evidence type="ECO:0000259" key="2">
    <source>
        <dbReference type="PROSITE" id="PS50011"/>
    </source>
</evidence>
<keyword evidence="3" id="KW-0418">Kinase</keyword>
<name>A0A1Q9CW95_SYMMI</name>
<comment type="caution">
    <text evidence="3">The sequence shown here is derived from an EMBL/GenBank/DDBJ whole genome shotgun (WGS) entry which is preliminary data.</text>
</comment>